<dbReference type="Gene3D" id="1.10.8.1060">
    <property type="entry name" value="Corynebacterium glutamicum thioredoxin-dependent arsenate reductase, N-terminal domain"/>
    <property type="match status" value="1"/>
</dbReference>
<dbReference type="RefSeq" id="WP_096907160.1">
    <property type="nucleotide sequence ID" value="NZ_CANNAK010000010.1"/>
</dbReference>
<dbReference type="AlphaFoldDB" id="A0A365PB04"/>
<gene>
    <name evidence="3" type="ORF">DQ226_07140</name>
</gene>
<dbReference type="EMBL" id="QNTT01000014">
    <property type="protein sequence ID" value="RBA37330.1"/>
    <property type="molecule type" value="Genomic_DNA"/>
</dbReference>
<dbReference type="InterPro" id="IPR036196">
    <property type="entry name" value="Ptyr_pPase_sf"/>
</dbReference>
<dbReference type="SMART" id="SM00226">
    <property type="entry name" value="LMWPc"/>
    <property type="match status" value="1"/>
</dbReference>
<comment type="caution">
    <text evidence="3">The sequence shown here is derived from an EMBL/GenBank/DDBJ whole genome shotgun (WGS) entry which is preliminary data.</text>
</comment>
<evidence type="ECO:0000313" key="4">
    <source>
        <dbReference type="Proteomes" id="UP000252187"/>
    </source>
</evidence>
<dbReference type="Gene3D" id="3.40.50.2300">
    <property type="match status" value="1"/>
</dbReference>
<reference evidence="3 4" key="1">
    <citation type="submission" date="2018-06" db="EMBL/GenBank/DDBJ databases">
        <title>Whole genome sequencing of four bacterial strains from South Shetland trench revealing bio-synthetic gene clusters.</title>
        <authorList>
            <person name="Abdel-Mageed W.M."/>
            <person name="Lehri B."/>
            <person name="Jarmusch S.A."/>
            <person name="Miranda K."/>
            <person name="Goodfellow M."/>
            <person name="Jaspars M."/>
            <person name="Karlyshev A.V."/>
        </authorList>
    </citation>
    <scope>NUCLEOTIDE SEQUENCE [LARGE SCALE GENOMIC DNA]</scope>
    <source>
        <strain evidence="3 4">SST1</strain>
    </source>
</reference>
<dbReference type="PANTHER" id="PTHR43428">
    <property type="entry name" value="ARSENATE REDUCTASE"/>
    <property type="match status" value="1"/>
</dbReference>
<dbReference type="NCBIfam" id="NF046112">
    <property type="entry name" value="MSMEG_6209_Nter"/>
    <property type="match status" value="1"/>
</dbReference>
<evidence type="ECO:0000256" key="1">
    <source>
        <dbReference type="ARBA" id="ARBA00022849"/>
    </source>
</evidence>
<protein>
    <submittedName>
        <fullName evidence="3">Arsenate reductase ArsC</fullName>
    </submittedName>
</protein>
<organism evidence="3 4">
    <name type="scientific">Dietzia maris</name>
    <dbReference type="NCBI Taxonomy" id="37915"/>
    <lineage>
        <taxon>Bacteria</taxon>
        <taxon>Bacillati</taxon>
        <taxon>Actinomycetota</taxon>
        <taxon>Actinomycetes</taxon>
        <taxon>Mycobacteriales</taxon>
        <taxon>Dietziaceae</taxon>
        <taxon>Dietzia</taxon>
    </lineage>
</organism>
<sequence length="209" mass="22909">MTIDAPELDVHVLQRTADDLARTYEGIFSAETIERYVFESYTALARTATIKRYLAALARNFASDRLRALALSQGKIQSDVPQVLFVCVHNAGRSQIAAALLKHYAGSGVEVRSAGSLPASEVDPVVVETLASRGIDMAGAFPKPLTDDVVRAADYVITMGCGDACPVYPGKNYLDWDLVDPAEQTPEITRQIVDDIDDRVRAWWATVHR</sequence>
<name>A0A365PB04_9ACTN</name>
<proteinExistence type="predicted"/>
<dbReference type="InterPro" id="IPR023485">
    <property type="entry name" value="Ptyr_pPase"/>
</dbReference>
<evidence type="ECO:0000259" key="2">
    <source>
        <dbReference type="SMART" id="SM00226"/>
    </source>
</evidence>
<dbReference type="Proteomes" id="UP000252187">
    <property type="component" value="Unassembled WGS sequence"/>
</dbReference>
<dbReference type="CDD" id="cd16345">
    <property type="entry name" value="LMWP_ArsC"/>
    <property type="match status" value="1"/>
</dbReference>
<dbReference type="Pfam" id="PF01451">
    <property type="entry name" value="LMWPc"/>
    <property type="match status" value="1"/>
</dbReference>
<evidence type="ECO:0000313" key="3">
    <source>
        <dbReference type="EMBL" id="RBA37330.1"/>
    </source>
</evidence>
<dbReference type="GO" id="GO:0046685">
    <property type="term" value="P:response to arsenic-containing substance"/>
    <property type="evidence" value="ECO:0007669"/>
    <property type="project" value="UniProtKB-KW"/>
</dbReference>
<dbReference type="SUPFAM" id="SSF52788">
    <property type="entry name" value="Phosphotyrosine protein phosphatases I"/>
    <property type="match status" value="1"/>
</dbReference>
<accession>A0A365PB04</accession>
<dbReference type="PANTHER" id="PTHR43428:SF1">
    <property type="entry name" value="ARSENATE REDUCTASE"/>
    <property type="match status" value="1"/>
</dbReference>
<keyword evidence="1" id="KW-0059">Arsenical resistance</keyword>
<dbReference type="Pfam" id="PF21234">
    <property type="entry name" value="Phosphatase-like_N"/>
    <property type="match status" value="1"/>
</dbReference>
<dbReference type="InterPro" id="IPR048716">
    <property type="entry name" value="Phosphatase-like_N"/>
</dbReference>
<feature type="domain" description="Phosphotyrosine protein phosphatase I" evidence="2">
    <location>
        <begin position="81"/>
        <end position="206"/>
    </location>
</feature>